<dbReference type="PANTHER" id="PTHR47779:SF2">
    <property type="entry name" value="SHOCK TREHALOSE SYNTHASE, PUTATIVE (AFU_ORTHOLOGUE AFUA_5G14780)-RELATED"/>
    <property type="match status" value="1"/>
</dbReference>
<comment type="caution">
    <text evidence="2">The sequence shown here is derived from an EMBL/GenBank/DDBJ whole genome shotgun (WGS) entry which is preliminary data.</text>
</comment>
<dbReference type="Pfam" id="PF21269">
    <property type="entry name" value="TreT_GT1"/>
    <property type="match status" value="1"/>
</dbReference>
<reference evidence="2 3" key="1">
    <citation type="submission" date="2024-07" db="EMBL/GenBank/DDBJ databases">
        <title>Section-level genome sequencing and comparative genomics of Aspergillus sections Usti and Cavernicolus.</title>
        <authorList>
            <consortium name="Lawrence Berkeley National Laboratory"/>
            <person name="Nybo J.L."/>
            <person name="Vesth T.C."/>
            <person name="Theobald S."/>
            <person name="Frisvad J.C."/>
            <person name="Larsen T.O."/>
            <person name="Kjaerboelling I."/>
            <person name="Rothschild-Mancinelli K."/>
            <person name="Lyhne E.K."/>
            <person name="Kogle M.E."/>
            <person name="Barry K."/>
            <person name="Clum A."/>
            <person name="Na H."/>
            <person name="Ledsgaard L."/>
            <person name="Lin J."/>
            <person name="Lipzen A."/>
            <person name="Kuo A."/>
            <person name="Riley R."/>
            <person name="Mondo S."/>
            <person name="Labutti K."/>
            <person name="Haridas S."/>
            <person name="Pangalinan J."/>
            <person name="Salamov A.A."/>
            <person name="Simmons B.A."/>
            <person name="Magnuson J.K."/>
            <person name="Chen J."/>
            <person name="Drula E."/>
            <person name="Henrissat B."/>
            <person name="Wiebenga A."/>
            <person name="Lubbers R.J."/>
            <person name="Gomes A.C."/>
            <person name="Macurrencykelacurrency M.R."/>
            <person name="Stajich J."/>
            <person name="Grigoriev I.V."/>
            <person name="Mortensen U.H."/>
            <person name="De Vries R.P."/>
            <person name="Baker S.E."/>
            <person name="Andersen M.R."/>
        </authorList>
    </citation>
    <scope>NUCLEOTIDE SEQUENCE [LARGE SCALE GENOMIC DNA]</scope>
    <source>
        <strain evidence="2 3">CBS 449.75</strain>
    </source>
</reference>
<evidence type="ECO:0000259" key="1">
    <source>
        <dbReference type="Pfam" id="PF21269"/>
    </source>
</evidence>
<sequence length="636" mass="71290">MTPWTDPPSTVVYAGISELEIEDAGAQFAIVIRTPSELAGFIECKVPCDSFQEASTAVPTLILKELTSYRDLHNEKFAGVAIPRELSKKCPSLCWKVWKGLDAVPLVIGRNPRERTHGDQGEIATFQGWEEKHMDEQADSMVRKCIRSFGIGHVPLLHLDLHGRVEVDSDFRVQFADTADYLQTVEPSTWSLAQHYVKDLKSRQIKAAFFSITPHGRPDVHTRHALIRLSHCLGVDFRWYVPRPRPGLLPIIRKMDNILQGVNDPVERLTADEELRILEWVYTTAKRYWLTKGGPLRPISEGGVDLIVIDDGIMAPLALISKQTDPARPVIFENRLHIHRGPVDDPLSPGYHAWDFLRARLKFVDLLVSQEPKGFAPRLMPEKKVGYIPVAVDQFDGSNKHLHDCDIDFYGREFNSICRLTGKSVIDPQNEQYILHLVQLIPNEGTTLLLDAYKIFHAQCKAELPGTPVPKLLICHYRSPNNEQSAPIYAEILSYIEQNLPDLAHSICFIQLRPPDQLWNALLSKAMVLVQLCDAEGIPEVLLSAVQKQKPILASRHCGYFSFLQESGDLLLVGGEDADSLSGHLLGLTEDRVLSDRATTVCNAAIWFFLASKLSKGEKLEPSGADIYTLAQQGMA</sequence>
<dbReference type="InterPro" id="IPR049438">
    <property type="entry name" value="TreT_GT1"/>
</dbReference>
<dbReference type="RefSeq" id="XP_070888554.1">
    <property type="nucleotide sequence ID" value="XM_071034893.1"/>
</dbReference>
<dbReference type="EMBL" id="JBFXLQ010000009">
    <property type="protein sequence ID" value="KAL2869575.1"/>
    <property type="molecule type" value="Genomic_DNA"/>
</dbReference>
<dbReference type="GeneID" id="98149965"/>
<protein>
    <recommendedName>
        <fullName evidence="1">Trehalose synthase N-terminal domain-containing protein</fullName>
    </recommendedName>
</protein>
<accession>A0ABR4LYH0</accession>
<dbReference type="Gene3D" id="3.40.50.2000">
    <property type="entry name" value="Glycogen Phosphorylase B"/>
    <property type="match status" value="2"/>
</dbReference>
<dbReference type="PANTHER" id="PTHR47779">
    <property type="entry name" value="SYNTHASE (CCG-9), PUTATIVE (AFU_ORTHOLOGUE AFUA_3G12100)-RELATED"/>
    <property type="match status" value="1"/>
</dbReference>
<dbReference type="Proteomes" id="UP001610432">
    <property type="component" value="Unassembled WGS sequence"/>
</dbReference>
<gene>
    <name evidence="2" type="ORF">BJX67DRAFT_392101</name>
</gene>
<feature type="domain" description="Trehalose synthase N-terminal" evidence="1">
    <location>
        <begin position="223"/>
        <end position="372"/>
    </location>
</feature>
<evidence type="ECO:0000313" key="3">
    <source>
        <dbReference type="Proteomes" id="UP001610432"/>
    </source>
</evidence>
<organism evidence="2 3">
    <name type="scientific">Aspergillus lucknowensis</name>
    <dbReference type="NCBI Taxonomy" id="176173"/>
    <lineage>
        <taxon>Eukaryota</taxon>
        <taxon>Fungi</taxon>
        <taxon>Dikarya</taxon>
        <taxon>Ascomycota</taxon>
        <taxon>Pezizomycotina</taxon>
        <taxon>Eurotiomycetes</taxon>
        <taxon>Eurotiomycetidae</taxon>
        <taxon>Eurotiales</taxon>
        <taxon>Aspergillaceae</taxon>
        <taxon>Aspergillus</taxon>
        <taxon>Aspergillus subgen. Nidulantes</taxon>
    </lineage>
</organism>
<dbReference type="InterPro" id="IPR052078">
    <property type="entry name" value="Trehalose_Metab_GTase"/>
</dbReference>
<evidence type="ECO:0000313" key="2">
    <source>
        <dbReference type="EMBL" id="KAL2869575.1"/>
    </source>
</evidence>
<proteinExistence type="predicted"/>
<keyword evidence="3" id="KW-1185">Reference proteome</keyword>
<dbReference type="SUPFAM" id="SSF53756">
    <property type="entry name" value="UDP-Glycosyltransferase/glycogen phosphorylase"/>
    <property type="match status" value="1"/>
</dbReference>
<name>A0ABR4LYH0_9EURO</name>